<sequence>MDRALLQIVDARGGRNAVPLRDGLNVFAALNCKVRPLSQARGPFRAGQHEIIEQCGPAPLLLGNRQPRIKSGLLLVWWDLQNPPP</sequence>
<gene>
    <name evidence="1" type="ORF">BLA23254_07639</name>
</gene>
<accession>A0A6P2SVQ4</accession>
<dbReference type="EMBL" id="CABVPW010000064">
    <property type="protein sequence ID" value="VWC49214.1"/>
    <property type="molecule type" value="Genomic_DNA"/>
</dbReference>
<organism evidence="1 2">
    <name type="scientific">Burkholderia lata (strain ATCC 17760 / DSM 23089 / LMG 22485 / NCIMB 9086 / R18194 / 383)</name>
    <dbReference type="NCBI Taxonomy" id="482957"/>
    <lineage>
        <taxon>Bacteria</taxon>
        <taxon>Pseudomonadati</taxon>
        <taxon>Pseudomonadota</taxon>
        <taxon>Betaproteobacteria</taxon>
        <taxon>Burkholderiales</taxon>
        <taxon>Burkholderiaceae</taxon>
        <taxon>Burkholderia</taxon>
        <taxon>Burkholderia cepacia complex</taxon>
    </lineage>
</organism>
<dbReference type="Proteomes" id="UP000494218">
    <property type="component" value="Unassembled WGS sequence"/>
</dbReference>
<evidence type="ECO:0000313" key="1">
    <source>
        <dbReference type="EMBL" id="VWC49214.1"/>
    </source>
</evidence>
<evidence type="ECO:0000313" key="2">
    <source>
        <dbReference type="Proteomes" id="UP000494218"/>
    </source>
</evidence>
<dbReference type="AlphaFoldDB" id="A0A6P2SVQ4"/>
<reference evidence="1 2" key="1">
    <citation type="submission" date="2019-09" db="EMBL/GenBank/DDBJ databases">
        <authorList>
            <person name="Depoorter E."/>
        </authorList>
    </citation>
    <scope>NUCLEOTIDE SEQUENCE [LARGE SCALE GENOMIC DNA]</scope>
    <source>
        <strain evidence="1">LMG 23254</strain>
    </source>
</reference>
<name>A0A6P2SVQ4_BURL3</name>
<proteinExistence type="predicted"/>
<protein>
    <submittedName>
        <fullName evidence="1">Uncharacterized protein</fullName>
    </submittedName>
</protein>